<comment type="caution">
    <text evidence="2">The sequence shown here is derived from an EMBL/GenBank/DDBJ whole genome shotgun (WGS) entry which is preliminary data.</text>
</comment>
<feature type="transmembrane region" description="Helical" evidence="1">
    <location>
        <begin position="334"/>
        <end position="353"/>
    </location>
</feature>
<feature type="transmembrane region" description="Helical" evidence="1">
    <location>
        <begin position="871"/>
        <end position="890"/>
    </location>
</feature>
<dbReference type="GO" id="GO:0005886">
    <property type="term" value="C:plasma membrane"/>
    <property type="evidence" value="ECO:0007669"/>
    <property type="project" value="TreeGrafter"/>
</dbReference>
<dbReference type="SUPFAM" id="SSF82866">
    <property type="entry name" value="Multidrug efflux transporter AcrB transmembrane domain"/>
    <property type="match status" value="2"/>
</dbReference>
<dbReference type="Gene3D" id="3.30.70.1320">
    <property type="entry name" value="Multidrug efflux transporter AcrB pore domain like"/>
    <property type="match status" value="1"/>
</dbReference>
<dbReference type="Gene3D" id="3.30.70.1430">
    <property type="entry name" value="Multidrug efflux transporter AcrB pore domain"/>
    <property type="match status" value="2"/>
</dbReference>
<feature type="transmembrane region" description="Helical" evidence="1">
    <location>
        <begin position="360"/>
        <end position="380"/>
    </location>
</feature>
<feature type="transmembrane region" description="Helical" evidence="1">
    <location>
        <begin position="386"/>
        <end position="409"/>
    </location>
</feature>
<evidence type="ECO:0000313" key="3">
    <source>
        <dbReference type="Proteomes" id="UP000630923"/>
    </source>
</evidence>
<dbReference type="AlphaFoldDB" id="A0A919AR75"/>
<keyword evidence="1" id="KW-1133">Transmembrane helix</keyword>
<feature type="transmembrane region" description="Helical" evidence="1">
    <location>
        <begin position="1000"/>
        <end position="1023"/>
    </location>
</feature>
<keyword evidence="3" id="KW-1185">Reference proteome</keyword>
<keyword evidence="1" id="KW-0812">Transmembrane</keyword>
<dbReference type="Gene3D" id="3.30.2090.10">
    <property type="entry name" value="Multidrug efflux transporter AcrB TolC docking domain, DN and DC subdomains"/>
    <property type="match status" value="2"/>
</dbReference>
<dbReference type="GO" id="GO:0042910">
    <property type="term" value="F:xenobiotic transmembrane transporter activity"/>
    <property type="evidence" value="ECO:0007669"/>
    <property type="project" value="TreeGrafter"/>
</dbReference>
<keyword evidence="1" id="KW-0472">Membrane</keyword>
<evidence type="ECO:0000313" key="2">
    <source>
        <dbReference type="EMBL" id="GHF23030.1"/>
    </source>
</evidence>
<accession>A0A919AR75</accession>
<sequence length="1049" mass="114260">MKGSLYNHPRVVWLLLLLILFAGLNAFNTMPRLEDPHMESRIVQVSTLYPGADAERVEAEITEKLERKLREVPEVKEVTSVSRPNISFITVQLKDMVTDAKPITARLRDKVAEVTDLPEGATDPEFRDTAMYAHSAIIALTWEADSPINYTILGRHAREFENKLRNLSGTDFVDVLGLPKEEIRIEVDDAKLAAHGLTVADVARKIQGSDARGTAGVVSSPKNEMVVQVAGALDSLNRIRMIPLAFDEKGASLRISDIATVTRSFEDPPKRLAYLNGSYGVVIAARMYQDNRIDYWSDNIAAILEEEAATLPASIKMERIFDERDYADERLSGLMGNLEIGAIVVLTVLFVSLGWRASLIAASILPLTLLASLAILDLLGMRIQQVVVTGLIVALGIMVDNAIVITDEIQQRRLKGERRSVAVAKTVRKLWQPLAGSTLTTIIAFMPLILLPGNAGEFMLGVPAAVIASLIASYIIAFTIISAVAGRIVEGKSNDSAEHHRVWWRDGIKGGIIADLFERSLRWSVHKPLRSIAVSMAVPLIGFVLAGQLTEQFFPISDRNQFTVQLKMPAQASIEETRATAEKMQKLIAAKDGVLNNHWFIGSKPAKFYYAMITSNDGVASIAEGLVTVDGFERVTTLVPELQAELTEMAPEAAVIVREFSSGPPLMAPVEVRILGPDLAELERIGDEVRAIIAELPHITNTQTSLKAGRPMVEVAAREEDASVTGLSLSDIETQLQTLTNGLTATYLIEETEQVPVRLIVDKGNREDLNSIANMNLIAPRSGLEQDNSYADIPVAAIADIRLTTKVGTINHFNGERMNKVTAYLEFGVLPQTILDKLQARLAESPITIPSGYKLEFGGESEERDEVVGKLFGTVGILVVMMLLTIVLTFNSFRMAYITFAAAVQAGGLGMLSMWVFDYPLNFVVIIGVMGLIGLAINAAIVILSELRGIPDARAGNEDAVVHGVMKTGRHIISTTLTTVGGFMPLIMAGGLFWPPFAVAIAGGALLSMIVSFYFAPAAFLYLTRMRPVTGPGGDFEAAVIRRPDTCSE</sequence>
<dbReference type="PANTHER" id="PTHR32063">
    <property type="match status" value="1"/>
</dbReference>
<dbReference type="Proteomes" id="UP000630923">
    <property type="component" value="Unassembled WGS sequence"/>
</dbReference>
<gene>
    <name evidence="2" type="ORF">GCM10017044_16800</name>
</gene>
<reference evidence="2" key="1">
    <citation type="journal article" date="2014" name="Int. J. Syst. Evol. Microbiol.">
        <title>Complete genome sequence of Corynebacterium casei LMG S-19264T (=DSM 44701T), isolated from a smear-ripened cheese.</title>
        <authorList>
            <consortium name="US DOE Joint Genome Institute (JGI-PGF)"/>
            <person name="Walter F."/>
            <person name="Albersmeier A."/>
            <person name="Kalinowski J."/>
            <person name="Ruckert C."/>
        </authorList>
    </citation>
    <scope>NUCLEOTIDE SEQUENCE</scope>
    <source>
        <strain evidence="2">KCTC 42590</strain>
    </source>
</reference>
<protein>
    <submittedName>
        <fullName evidence="2">Acriflavin resistance protein</fullName>
    </submittedName>
</protein>
<dbReference type="SUPFAM" id="SSF82693">
    <property type="entry name" value="Multidrug efflux transporter AcrB pore domain, PN1, PN2, PC1 and PC2 subdomains"/>
    <property type="match status" value="2"/>
</dbReference>
<dbReference type="RefSeq" id="WP_191251918.1">
    <property type="nucleotide sequence ID" value="NZ_BNCI01000002.1"/>
</dbReference>
<feature type="transmembrane region" description="Helical" evidence="1">
    <location>
        <begin position="972"/>
        <end position="994"/>
    </location>
</feature>
<dbReference type="Gene3D" id="3.30.70.1440">
    <property type="entry name" value="Multidrug efflux transporter AcrB pore domain"/>
    <property type="match status" value="1"/>
</dbReference>
<dbReference type="SUPFAM" id="SSF82714">
    <property type="entry name" value="Multidrug efflux transporter AcrB TolC docking domain, DN and DC subdomains"/>
    <property type="match status" value="2"/>
</dbReference>
<dbReference type="InterPro" id="IPR027463">
    <property type="entry name" value="AcrB_DN_DC_subdom"/>
</dbReference>
<dbReference type="EMBL" id="BNCI01000002">
    <property type="protein sequence ID" value="GHF23030.1"/>
    <property type="molecule type" value="Genomic_DNA"/>
</dbReference>
<proteinExistence type="predicted"/>
<feature type="transmembrane region" description="Helical" evidence="1">
    <location>
        <begin position="430"/>
        <end position="450"/>
    </location>
</feature>
<dbReference type="Pfam" id="PF00873">
    <property type="entry name" value="ACR_tran"/>
    <property type="match status" value="1"/>
</dbReference>
<feature type="transmembrane region" description="Helical" evidence="1">
    <location>
        <begin position="897"/>
        <end position="917"/>
    </location>
</feature>
<dbReference type="PANTHER" id="PTHR32063:SF18">
    <property type="entry name" value="CATION EFFLUX SYSTEM PROTEIN"/>
    <property type="match status" value="1"/>
</dbReference>
<dbReference type="InterPro" id="IPR001036">
    <property type="entry name" value="Acrflvin-R"/>
</dbReference>
<evidence type="ECO:0000256" key="1">
    <source>
        <dbReference type="SAM" id="Phobius"/>
    </source>
</evidence>
<feature type="transmembrane region" description="Helical" evidence="1">
    <location>
        <begin position="529"/>
        <end position="549"/>
    </location>
</feature>
<feature type="transmembrane region" description="Helical" evidence="1">
    <location>
        <begin position="462"/>
        <end position="485"/>
    </location>
</feature>
<reference evidence="2" key="2">
    <citation type="submission" date="2020-09" db="EMBL/GenBank/DDBJ databases">
        <authorList>
            <person name="Sun Q."/>
            <person name="Kim S."/>
        </authorList>
    </citation>
    <scope>NUCLEOTIDE SEQUENCE</scope>
    <source>
        <strain evidence="2">KCTC 42590</strain>
    </source>
</reference>
<dbReference type="PRINTS" id="PR00702">
    <property type="entry name" value="ACRIFLAVINRP"/>
</dbReference>
<name>A0A919AR75_9PROT</name>
<dbReference type="Gene3D" id="1.20.1640.10">
    <property type="entry name" value="Multidrug efflux transporter AcrB transmembrane domain"/>
    <property type="match status" value="2"/>
</dbReference>
<feature type="transmembrane region" description="Helical" evidence="1">
    <location>
        <begin position="923"/>
        <end position="944"/>
    </location>
</feature>
<organism evidence="2 3">
    <name type="scientific">Kordiimonas sediminis</name>
    <dbReference type="NCBI Taxonomy" id="1735581"/>
    <lineage>
        <taxon>Bacteria</taxon>
        <taxon>Pseudomonadati</taxon>
        <taxon>Pseudomonadota</taxon>
        <taxon>Alphaproteobacteria</taxon>
        <taxon>Kordiimonadales</taxon>
        <taxon>Kordiimonadaceae</taxon>
        <taxon>Kordiimonas</taxon>
    </lineage>
</organism>